<organism evidence="1">
    <name type="scientific">Sesamum angustifolium</name>
    <dbReference type="NCBI Taxonomy" id="2727405"/>
    <lineage>
        <taxon>Eukaryota</taxon>
        <taxon>Viridiplantae</taxon>
        <taxon>Streptophyta</taxon>
        <taxon>Embryophyta</taxon>
        <taxon>Tracheophyta</taxon>
        <taxon>Spermatophyta</taxon>
        <taxon>Magnoliopsida</taxon>
        <taxon>eudicotyledons</taxon>
        <taxon>Gunneridae</taxon>
        <taxon>Pentapetalae</taxon>
        <taxon>asterids</taxon>
        <taxon>lamiids</taxon>
        <taxon>Lamiales</taxon>
        <taxon>Pedaliaceae</taxon>
        <taxon>Sesamum</taxon>
    </lineage>
</organism>
<protein>
    <submittedName>
        <fullName evidence="1">Uncharacterized protein</fullName>
    </submittedName>
</protein>
<evidence type="ECO:0000313" key="1">
    <source>
        <dbReference type="EMBL" id="KAL0319211.1"/>
    </source>
</evidence>
<name>A0AAW2LNB1_9LAMI</name>
<dbReference type="AlphaFoldDB" id="A0AAW2LNB1"/>
<reference evidence="1" key="1">
    <citation type="submission" date="2020-06" db="EMBL/GenBank/DDBJ databases">
        <authorList>
            <person name="Li T."/>
            <person name="Hu X."/>
            <person name="Zhang T."/>
            <person name="Song X."/>
            <person name="Zhang H."/>
            <person name="Dai N."/>
            <person name="Sheng W."/>
            <person name="Hou X."/>
            <person name="Wei L."/>
        </authorList>
    </citation>
    <scope>NUCLEOTIDE SEQUENCE</scope>
    <source>
        <strain evidence="1">G01</strain>
        <tissue evidence="1">Leaf</tissue>
    </source>
</reference>
<proteinExistence type="predicted"/>
<gene>
    <name evidence="1" type="ORF">Sangu_2077300</name>
</gene>
<accession>A0AAW2LNB1</accession>
<dbReference type="EMBL" id="JACGWK010000013">
    <property type="protein sequence ID" value="KAL0319211.1"/>
    <property type="molecule type" value="Genomic_DNA"/>
</dbReference>
<reference evidence="1" key="2">
    <citation type="journal article" date="2024" name="Plant">
        <title>Genomic evolution and insights into agronomic trait innovations of Sesamum species.</title>
        <authorList>
            <person name="Miao H."/>
            <person name="Wang L."/>
            <person name="Qu L."/>
            <person name="Liu H."/>
            <person name="Sun Y."/>
            <person name="Le M."/>
            <person name="Wang Q."/>
            <person name="Wei S."/>
            <person name="Zheng Y."/>
            <person name="Lin W."/>
            <person name="Duan Y."/>
            <person name="Cao H."/>
            <person name="Xiong S."/>
            <person name="Wang X."/>
            <person name="Wei L."/>
            <person name="Li C."/>
            <person name="Ma Q."/>
            <person name="Ju M."/>
            <person name="Zhao R."/>
            <person name="Li G."/>
            <person name="Mu C."/>
            <person name="Tian Q."/>
            <person name="Mei H."/>
            <person name="Zhang T."/>
            <person name="Gao T."/>
            <person name="Zhang H."/>
        </authorList>
    </citation>
    <scope>NUCLEOTIDE SEQUENCE</scope>
    <source>
        <strain evidence="1">G01</strain>
    </source>
</reference>
<sequence length="64" mass="7065">MDNGNMQGPAGKRAPFRMYVGRSAVISGATLPAAVLVQWSNRIKTFPAYPLRPGISLQHHLYRV</sequence>
<comment type="caution">
    <text evidence="1">The sequence shown here is derived from an EMBL/GenBank/DDBJ whole genome shotgun (WGS) entry which is preliminary data.</text>
</comment>